<dbReference type="InterPro" id="IPR000668">
    <property type="entry name" value="Peptidase_C1A_C"/>
</dbReference>
<organism evidence="10 11">
    <name type="scientific">Cuscuta europaea</name>
    <name type="common">European dodder</name>
    <dbReference type="NCBI Taxonomy" id="41803"/>
    <lineage>
        <taxon>Eukaryota</taxon>
        <taxon>Viridiplantae</taxon>
        <taxon>Streptophyta</taxon>
        <taxon>Embryophyta</taxon>
        <taxon>Tracheophyta</taxon>
        <taxon>Spermatophyta</taxon>
        <taxon>Magnoliopsida</taxon>
        <taxon>eudicotyledons</taxon>
        <taxon>Gunneridae</taxon>
        <taxon>Pentapetalae</taxon>
        <taxon>asterids</taxon>
        <taxon>lamiids</taxon>
        <taxon>Solanales</taxon>
        <taxon>Convolvulaceae</taxon>
        <taxon>Cuscuteae</taxon>
        <taxon>Cuscuta</taxon>
        <taxon>Cuscuta subgen. Cuscuta</taxon>
    </lineage>
</organism>
<dbReference type="OrthoDB" id="10253408at2759"/>
<dbReference type="InterPro" id="IPR013201">
    <property type="entry name" value="Prot_inhib_I29"/>
</dbReference>
<dbReference type="PROSITE" id="PS00139">
    <property type="entry name" value="THIOL_PROTEASE_CYS"/>
    <property type="match status" value="1"/>
</dbReference>
<comment type="caution">
    <text evidence="10">The sequence shown here is derived from an EMBL/GenBank/DDBJ whole genome shotgun (WGS) entry which is preliminary data.</text>
</comment>
<evidence type="ECO:0000259" key="8">
    <source>
        <dbReference type="SMART" id="SM00645"/>
    </source>
</evidence>
<keyword evidence="5" id="KW-0788">Thiol protease</keyword>
<evidence type="ECO:0000256" key="5">
    <source>
        <dbReference type="ARBA" id="ARBA00022807"/>
    </source>
</evidence>
<evidence type="ECO:0000256" key="6">
    <source>
        <dbReference type="ARBA" id="ARBA00023157"/>
    </source>
</evidence>
<reference evidence="10" key="1">
    <citation type="submission" date="2022-07" db="EMBL/GenBank/DDBJ databases">
        <authorList>
            <person name="Macas J."/>
            <person name="Novak P."/>
            <person name="Neumann P."/>
        </authorList>
    </citation>
    <scope>NUCLEOTIDE SEQUENCE</scope>
</reference>
<dbReference type="SMART" id="SM00848">
    <property type="entry name" value="Inhibitor_I29"/>
    <property type="match status" value="1"/>
</dbReference>
<dbReference type="InterPro" id="IPR013128">
    <property type="entry name" value="Peptidase_C1A"/>
</dbReference>
<evidence type="ECO:0000256" key="4">
    <source>
        <dbReference type="ARBA" id="ARBA00022801"/>
    </source>
</evidence>
<keyword evidence="3" id="KW-0732">Signal</keyword>
<keyword evidence="2" id="KW-0645">Protease</keyword>
<dbReference type="Pfam" id="PF08246">
    <property type="entry name" value="Inhibitor_I29"/>
    <property type="match status" value="1"/>
</dbReference>
<dbReference type="GO" id="GO:0006508">
    <property type="term" value="P:proteolysis"/>
    <property type="evidence" value="ECO:0007669"/>
    <property type="project" value="UniProtKB-KW"/>
</dbReference>
<dbReference type="SMART" id="SM00645">
    <property type="entry name" value="Pept_C1"/>
    <property type="match status" value="1"/>
</dbReference>
<dbReference type="Gene3D" id="3.90.70.10">
    <property type="entry name" value="Cysteine proteinases"/>
    <property type="match status" value="1"/>
</dbReference>
<keyword evidence="7" id="KW-1133">Transmembrane helix</keyword>
<dbReference type="InterPro" id="IPR025660">
    <property type="entry name" value="Pept_his_AS"/>
</dbReference>
<dbReference type="CDD" id="cd02248">
    <property type="entry name" value="Peptidase_C1A"/>
    <property type="match status" value="1"/>
</dbReference>
<evidence type="ECO:0000256" key="7">
    <source>
        <dbReference type="SAM" id="Phobius"/>
    </source>
</evidence>
<comment type="similarity">
    <text evidence="1">Belongs to the peptidase C1 family.</text>
</comment>
<gene>
    <name evidence="10" type="ORF">CEURO_LOCUS3250</name>
</gene>
<dbReference type="AlphaFoldDB" id="A0A9P0YNK2"/>
<keyword evidence="11" id="KW-1185">Reference proteome</keyword>
<dbReference type="PANTHER" id="PTHR12411">
    <property type="entry name" value="CYSTEINE PROTEASE FAMILY C1-RELATED"/>
    <property type="match status" value="1"/>
</dbReference>
<dbReference type="PRINTS" id="PR00705">
    <property type="entry name" value="PAPAIN"/>
</dbReference>
<accession>A0A9P0YNK2</accession>
<dbReference type="EMBL" id="CAMAPE010000005">
    <property type="protein sequence ID" value="CAH9069495.1"/>
    <property type="molecule type" value="Genomic_DNA"/>
</dbReference>
<proteinExistence type="inferred from homology"/>
<dbReference type="InterPro" id="IPR000169">
    <property type="entry name" value="Pept_cys_AS"/>
</dbReference>
<keyword evidence="7" id="KW-0812">Transmembrane</keyword>
<evidence type="ECO:0000313" key="10">
    <source>
        <dbReference type="EMBL" id="CAH9069495.1"/>
    </source>
</evidence>
<keyword evidence="6" id="KW-1015">Disulfide bond</keyword>
<dbReference type="PROSITE" id="PS00639">
    <property type="entry name" value="THIOL_PROTEASE_HIS"/>
    <property type="match status" value="1"/>
</dbReference>
<dbReference type="InterPro" id="IPR039417">
    <property type="entry name" value="Peptidase_C1A_papain-like"/>
</dbReference>
<keyword evidence="7" id="KW-0472">Membrane</keyword>
<sequence>MCVYIYLTGSYSFTHKTRSLLIINIMGAVKFSCVLIFCAIVGTITTCPAAAASPPLLEEAQKLHEKWMNEHGRVYETQKEKELRFGVFKENLEFIQAFNKVKNRTFKLGVNRFADLTNDEFRAIRTNGYKSSLLSHSLMNANGDPHETFRYRNVTAIPRALSWKRKGAVTNVKDQGECGGCWAFSAVAAVEGIQKISTGKLTSLSEQELISCSQGESTHGCGGGLMDGAFEYIINNKGLTSTRNYPYIAKNGTCNKLKKSRVAAKIAGYERVPGNNELALLKAVANQPVSVGVEAGGQAFQFYKSGVFSGHCRTNLDHGVTIVGYGKTKQGIKYWLVKNSWGDKWGEKGFLRMKRDVKAPEGLCGLAMLPSYPTMV</sequence>
<dbReference type="InterPro" id="IPR038765">
    <property type="entry name" value="Papain-like_cys_pep_sf"/>
</dbReference>
<evidence type="ECO:0000256" key="3">
    <source>
        <dbReference type="ARBA" id="ARBA00022729"/>
    </source>
</evidence>
<protein>
    <recommendedName>
        <fullName evidence="12">Cysteine protease</fullName>
    </recommendedName>
</protein>
<dbReference type="GO" id="GO:0008234">
    <property type="term" value="F:cysteine-type peptidase activity"/>
    <property type="evidence" value="ECO:0007669"/>
    <property type="project" value="UniProtKB-KW"/>
</dbReference>
<name>A0A9P0YNK2_CUSEU</name>
<dbReference type="Pfam" id="PF00112">
    <property type="entry name" value="Peptidase_C1"/>
    <property type="match status" value="1"/>
</dbReference>
<dbReference type="InterPro" id="IPR025661">
    <property type="entry name" value="Pept_asp_AS"/>
</dbReference>
<feature type="domain" description="Cathepsin propeptide inhibitor" evidence="9">
    <location>
        <begin position="64"/>
        <end position="121"/>
    </location>
</feature>
<dbReference type="FunFam" id="3.90.70.10:FF:000023">
    <property type="entry name" value="Senescence-specific cysteine protease SAG39"/>
    <property type="match status" value="1"/>
</dbReference>
<evidence type="ECO:0000313" key="11">
    <source>
        <dbReference type="Proteomes" id="UP001152484"/>
    </source>
</evidence>
<evidence type="ECO:0000256" key="1">
    <source>
        <dbReference type="ARBA" id="ARBA00008455"/>
    </source>
</evidence>
<dbReference type="SUPFAM" id="SSF54001">
    <property type="entry name" value="Cysteine proteinases"/>
    <property type="match status" value="1"/>
</dbReference>
<dbReference type="Proteomes" id="UP001152484">
    <property type="component" value="Unassembled WGS sequence"/>
</dbReference>
<dbReference type="PROSITE" id="PS00640">
    <property type="entry name" value="THIOL_PROTEASE_ASN"/>
    <property type="match status" value="1"/>
</dbReference>
<evidence type="ECO:0008006" key="12">
    <source>
        <dbReference type="Google" id="ProtNLM"/>
    </source>
</evidence>
<feature type="domain" description="Peptidase C1A papain C-terminal" evidence="8">
    <location>
        <begin position="157"/>
        <end position="374"/>
    </location>
</feature>
<keyword evidence="4" id="KW-0378">Hydrolase</keyword>
<evidence type="ECO:0000259" key="9">
    <source>
        <dbReference type="SMART" id="SM00848"/>
    </source>
</evidence>
<evidence type="ECO:0000256" key="2">
    <source>
        <dbReference type="ARBA" id="ARBA00022670"/>
    </source>
</evidence>
<feature type="transmembrane region" description="Helical" evidence="7">
    <location>
        <begin position="21"/>
        <end position="44"/>
    </location>
</feature>